<evidence type="ECO:0000256" key="2">
    <source>
        <dbReference type="SAM" id="Phobius"/>
    </source>
</evidence>
<accession>C7QYY8</accession>
<keyword evidence="4" id="KW-1185">Reference proteome</keyword>
<feature type="region of interest" description="Disordered" evidence="1">
    <location>
        <begin position="398"/>
        <end position="572"/>
    </location>
</feature>
<feature type="compositionally biased region" description="Basic residues" evidence="1">
    <location>
        <begin position="231"/>
        <end position="243"/>
    </location>
</feature>
<feature type="region of interest" description="Disordered" evidence="1">
    <location>
        <begin position="76"/>
        <end position="115"/>
    </location>
</feature>
<feature type="compositionally biased region" description="Low complexity" evidence="1">
    <location>
        <begin position="206"/>
        <end position="230"/>
    </location>
</feature>
<dbReference type="KEGG" id="jde:Jden_1732"/>
<reference evidence="3 4" key="1">
    <citation type="journal article" date="2009" name="Stand. Genomic Sci.">
        <title>Complete genome sequence of Jonesia denitrificans type strain (Prevot 55134).</title>
        <authorList>
            <person name="Pukall R."/>
            <person name="Gehrich-Schroter G."/>
            <person name="Lapidus A."/>
            <person name="Nolan M."/>
            <person name="Glavina Del Rio T."/>
            <person name="Lucas S."/>
            <person name="Chen F."/>
            <person name="Tice H."/>
            <person name="Pitluck S."/>
            <person name="Cheng J.F."/>
            <person name="Copeland A."/>
            <person name="Saunders E."/>
            <person name="Brettin T."/>
            <person name="Detter J.C."/>
            <person name="Bruce D."/>
            <person name="Goodwin L."/>
            <person name="Pati A."/>
            <person name="Ivanova N."/>
            <person name="Mavromatis K."/>
            <person name="Ovchinnikova G."/>
            <person name="Chen A."/>
            <person name="Palaniappan K."/>
            <person name="Land M."/>
            <person name="Hauser L."/>
            <person name="Chang Y.J."/>
            <person name="Jeffries C.D."/>
            <person name="Chain P."/>
            <person name="Goker M."/>
            <person name="Bristow J."/>
            <person name="Eisen J.A."/>
            <person name="Markowitz V."/>
            <person name="Hugenholtz P."/>
            <person name="Kyrpides N.C."/>
            <person name="Klenk H.P."/>
            <person name="Han C."/>
        </authorList>
    </citation>
    <scope>NUCLEOTIDE SEQUENCE [LARGE SCALE GENOMIC DNA]</scope>
    <source>
        <strain evidence="4">ATCC 14870 / DSM 20603 / BCRC 15368 / CIP 55.134 / JCM 11481 / NBRC 15587 / NCTC 10816 / Prevot 55134</strain>
    </source>
</reference>
<keyword evidence="2" id="KW-0472">Membrane</keyword>
<sequence>MTLGVPASSEGRYVMTAPGVLGQISDTVTVEARSSADTDVSLAVARVYDAQGWLANEPYLEITGVDTWESLGSRVVSPANTENGENADADAEAEEPANNEDAEVADGEEQPAGPALESSDMWFEAVTGTGSIQVELTSVADPIVIIAGSTNPDGAPAVNLTWEREVPTPLMMPGIIVGAIIMLAGVIVLVMTARRPASPTAVAPTRSRSAHSAHSAASVQSAGATPSKLSRLSKKKATRRTKKSAPNAPSSASTAAPWDAAATGAPAPSSSTPTQAAMPWDATTTGNQPQRDTHGAPTGKSTGFQPAGSGAHHNPTVEGGAPAARTAAGITARTGSMPTIGAPPHATPASARSAHSAASENPREGSRTGLPYGLTPEAASMLDTGTLQAIGFTRRELRELTDRQRRPNTSGIPTVSAPGQPSHHQGEPWLPRETQTSASNWRAAWGLSSEATPTPDTRMRPGQYSHTDDDAHVVDEALARHQRQQGSIPSRGTGEPAYTPGPRSGGPRPHNSAPEQRTGTSAGSAKQHTAATPPTDNQAAQPAPRPGTRRALYQSYRDAAAQQARDNDSGTS</sequence>
<feature type="compositionally biased region" description="Polar residues" evidence="1">
    <location>
        <begin position="513"/>
        <end position="540"/>
    </location>
</feature>
<feature type="compositionally biased region" description="Low complexity" evidence="1">
    <location>
        <begin position="342"/>
        <end position="359"/>
    </location>
</feature>
<keyword evidence="2" id="KW-1133">Transmembrane helix</keyword>
<dbReference type="HOGENOM" id="CLU_476320_0_0_11"/>
<dbReference type="EMBL" id="CP001706">
    <property type="protein sequence ID" value="ACV09377.1"/>
    <property type="molecule type" value="Genomic_DNA"/>
</dbReference>
<gene>
    <name evidence="3" type="ordered locus">Jden_1732</name>
</gene>
<organism evidence="3 4">
    <name type="scientific">Jonesia denitrificans (strain ATCC 14870 / DSM 20603 / BCRC 15368 / CIP 55.134 / JCM 11481 / NBRC 15587 / NCTC 10816 / Prevot 55134)</name>
    <name type="common">Listeria denitrificans</name>
    <dbReference type="NCBI Taxonomy" id="471856"/>
    <lineage>
        <taxon>Bacteria</taxon>
        <taxon>Bacillati</taxon>
        <taxon>Actinomycetota</taxon>
        <taxon>Actinomycetes</taxon>
        <taxon>Micrococcales</taxon>
        <taxon>Jonesiaceae</taxon>
        <taxon>Jonesia</taxon>
    </lineage>
</organism>
<feature type="compositionally biased region" description="Polar residues" evidence="1">
    <location>
        <begin position="407"/>
        <end position="423"/>
    </location>
</feature>
<feature type="region of interest" description="Disordered" evidence="1">
    <location>
        <begin position="200"/>
        <end position="322"/>
    </location>
</feature>
<feature type="transmembrane region" description="Helical" evidence="2">
    <location>
        <begin position="170"/>
        <end position="190"/>
    </location>
</feature>
<feature type="compositionally biased region" description="Acidic residues" evidence="1">
    <location>
        <begin position="85"/>
        <end position="109"/>
    </location>
</feature>
<evidence type="ECO:0008006" key="5">
    <source>
        <dbReference type="Google" id="ProtNLM"/>
    </source>
</evidence>
<protein>
    <recommendedName>
        <fullName evidence="5">Transmembrane protein</fullName>
    </recommendedName>
</protein>
<feature type="compositionally biased region" description="Basic and acidic residues" evidence="1">
    <location>
        <begin position="466"/>
        <end position="479"/>
    </location>
</feature>
<feature type="region of interest" description="Disordered" evidence="1">
    <location>
        <begin position="334"/>
        <end position="370"/>
    </location>
</feature>
<feature type="compositionally biased region" description="Low complexity" evidence="1">
    <location>
        <begin position="244"/>
        <end position="279"/>
    </location>
</feature>
<evidence type="ECO:0000256" key="1">
    <source>
        <dbReference type="SAM" id="MobiDB-lite"/>
    </source>
</evidence>
<dbReference type="RefSeq" id="WP_015772005.1">
    <property type="nucleotide sequence ID" value="NC_013174.1"/>
</dbReference>
<keyword evidence="2" id="KW-0812">Transmembrane</keyword>
<dbReference type="OrthoDB" id="3249401at2"/>
<dbReference type="STRING" id="471856.Jden_1732"/>
<dbReference type="AlphaFoldDB" id="C7QYY8"/>
<evidence type="ECO:0000313" key="3">
    <source>
        <dbReference type="EMBL" id="ACV09377.1"/>
    </source>
</evidence>
<dbReference type="Proteomes" id="UP000000628">
    <property type="component" value="Chromosome"/>
</dbReference>
<proteinExistence type="predicted"/>
<evidence type="ECO:0000313" key="4">
    <source>
        <dbReference type="Proteomes" id="UP000000628"/>
    </source>
</evidence>
<name>C7QYY8_JONDD</name>